<evidence type="ECO:0000313" key="2">
    <source>
        <dbReference type="Proteomes" id="UP000250443"/>
    </source>
</evidence>
<dbReference type="EMBL" id="UAUF01000002">
    <property type="protein sequence ID" value="SPZ00177.1"/>
    <property type="molecule type" value="Genomic_DNA"/>
</dbReference>
<evidence type="ECO:0000313" key="1">
    <source>
        <dbReference type="EMBL" id="SPZ00177.1"/>
    </source>
</evidence>
<name>A0A2X2BWS6_PSELU</name>
<dbReference type="AlphaFoldDB" id="A0A2X2BWS6"/>
<protein>
    <recommendedName>
        <fullName evidence="3">Restriction endonuclease</fullName>
    </recommendedName>
</protein>
<gene>
    <name evidence="1" type="ORF">NCTC11842_00322</name>
</gene>
<organism evidence="1 2">
    <name type="scientific">Pseudomonas luteola</name>
    <dbReference type="NCBI Taxonomy" id="47886"/>
    <lineage>
        <taxon>Bacteria</taxon>
        <taxon>Pseudomonadati</taxon>
        <taxon>Pseudomonadota</taxon>
        <taxon>Gammaproteobacteria</taxon>
        <taxon>Pseudomonadales</taxon>
        <taxon>Pseudomonadaceae</taxon>
        <taxon>Pseudomonas</taxon>
    </lineage>
</organism>
<accession>A0A2X2BWS6</accession>
<sequence>MSIETHIFPQAWGEHLTEEAPVSRQNTTLPTGAHTLGFKDMSFEQFEQFCWWLLRRDHDLVGCQRLGQMGAKSQQGIDLFAFERSRPDQLHVFECKCRRNFSGKELLSAVDTFLAGEWANRARKYTLILAQDGLQSLSDYWLEANRKLHGKGIEGDIWTAEHLTERLQDAPDVLLKFFPGADSQQFGNAWMAKVGFAEKLLKAITDPRPEIANLANDYLVHANLKSSELETHYSDEKHWSIKQPFIDLSSFLPAPDQYPGSAAVSIKLPSTGGVTLVLDQRWLLTHFLGNNGEPVSTKTRPFYRGTYGLGQFKHIVDLNNCQFHVSDQVLQEIVGIADRLSDTYLNALRNLEAGLKANNFPVVQRHGTQFVLCVVEKDVWDVLISFANAHDTDNGNTTWHIFHRAFNRLMPYSPSGYRAMLFGESVEELCDHHEIAILWNASSYHSSSDSVTWSCQECYQWLTQSLLPAAGHWHAKRSLKWRRACFSPIKTYLNFKETISYYSGPEAFKKVHHTALLDSHRYREIGLVATVSILQAFFNSGWVSDRAYFDAGQLSALYRTLLILLPAQRGHPSYICAKLNLSANYPNHLELAQAVEALMVEVKPCTDTHLIDNVMRAMLETLDGDASWVSAADQERIFGALFPFMIFHDQKQLINRHSLYL</sequence>
<evidence type="ECO:0008006" key="3">
    <source>
        <dbReference type="Google" id="ProtNLM"/>
    </source>
</evidence>
<dbReference type="Proteomes" id="UP000250443">
    <property type="component" value="Unassembled WGS sequence"/>
</dbReference>
<dbReference type="RefSeq" id="WP_073450832.1">
    <property type="nucleotide sequence ID" value="NZ_FQYS01000025.1"/>
</dbReference>
<reference evidence="1 2" key="1">
    <citation type="submission" date="2018-06" db="EMBL/GenBank/DDBJ databases">
        <authorList>
            <consortium name="Pathogen Informatics"/>
            <person name="Doyle S."/>
        </authorList>
    </citation>
    <scope>NUCLEOTIDE SEQUENCE [LARGE SCALE GENOMIC DNA]</scope>
    <source>
        <strain evidence="1 2">NCTC11842</strain>
    </source>
</reference>
<proteinExistence type="predicted"/>